<dbReference type="Proteomes" id="UP000015105">
    <property type="component" value="Chromosome 2D"/>
</dbReference>
<reference evidence="1" key="5">
    <citation type="journal article" date="2021" name="G3 (Bethesda)">
        <title>Aegilops tauschii genome assembly Aet v5.0 features greater sequence contiguity and improved annotation.</title>
        <authorList>
            <person name="Wang L."/>
            <person name="Zhu T."/>
            <person name="Rodriguez J.C."/>
            <person name="Deal K.R."/>
            <person name="Dubcovsky J."/>
            <person name="McGuire P.E."/>
            <person name="Lux T."/>
            <person name="Spannagl M."/>
            <person name="Mayer K.F.X."/>
            <person name="Baldrich P."/>
            <person name="Meyers B.C."/>
            <person name="Huo N."/>
            <person name="Gu Y.Q."/>
            <person name="Zhou H."/>
            <person name="Devos K.M."/>
            <person name="Bennetzen J.L."/>
            <person name="Unver T."/>
            <person name="Budak H."/>
            <person name="Gulick P.J."/>
            <person name="Galiba G."/>
            <person name="Kalapos B."/>
            <person name="Nelson D.R."/>
            <person name="Li P."/>
            <person name="You F.M."/>
            <person name="Luo M.C."/>
            <person name="Dvorak J."/>
        </authorList>
    </citation>
    <scope>NUCLEOTIDE SEQUENCE [LARGE SCALE GENOMIC DNA]</scope>
    <source>
        <strain evidence="1">cv. AL8/78</strain>
    </source>
</reference>
<reference evidence="1" key="3">
    <citation type="journal article" date="2017" name="Nature">
        <title>Genome sequence of the progenitor of the wheat D genome Aegilops tauschii.</title>
        <authorList>
            <person name="Luo M.C."/>
            <person name="Gu Y.Q."/>
            <person name="Puiu D."/>
            <person name="Wang H."/>
            <person name="Twardziok S.O."/>
            <person name="Deal K.R."/>
            <person name="Huo N."/>
            <person name="Zhu T."/>
            <person name="Wang L."/>
            <person name="Wang Y."/>
            <person name="McGuire P.E."/>
            <person name="Liu S."/>
            <person name="Long H."/>
            <person name="Ramasamy R.K."/>
            <person name="Rodriguez J.C."/>
            <person name="Van S.L."/>
            <person name="Yuan L."/>
            <person name="Wang Z."/>
            <person name="Xia Z."/>
            <person name="Xiao L."/>
            <person name="Anderson O.D."/>
            <person name="Ouyang S."/>
            <person name="Liang Y."/>
            <person name="Zimin A.V."/>
            <person name="Pertea G."/>
            <person name="Qi P."/>
            <person name="Bennetzen J.L."/>
            <person name="Dai X."/>
            <person name="Dawson M.W."/>
            <person name="Muller H.G."/>
            <person name="Kugler K."/>
            <person name="Rivarola-Duarte L."/>
            <person name="Spannagl M."/>
            <person name="Mayer K.F.X."/>
            <person name="Lu F.H."/>
            <person name="Bevan M.W."/>
            <person name="Leroy P."/>
            <person name="Li P."/>
            <person name="You F.M."/>
            <person name="Sun Q."/>
            <person name="Liu Z."/>
            <person name="Lyons E."/>
            <person name="Wicker T."/>
            <person name="Salzberg S.L."/>
            <person name="Devos K.M."/>
            <person name="Dvorak J."/>
        </authorList>
    </citation>
    <scope>NUCLEOTIDE SEQUENCE [LARGE SCALE GENOMIC DNA]</scope>
    <source>
        <strain evidence="1">cv. AL8/78</strain>
    </source>
</reference>
<dbReference type="AlphaFoldDB" id="A0A453CFS1"/>
<evidence type="ECO:0000313" key="1">
    <source>
        <dbReference type="EnsemblPlants" id="AET2Gv20832000.7"/>
    </source>
</evidence>
<reference evidence="2" key="1">
    <citation type="journal article" date="2014" name="Science">
        <title>Ancient hybridizations among the ancestral genomes of bread wheat.</title>
        <authorList>
            <consortium name="International Wheat Genome Sequencing Consortium,"/>
            <person name="Marcussen T."/>
            <person name="Sandve S.R."/>
            <person name="Heier L."/>
            <person name="Spannagl M."/>
            <person name="Pfeifer M."/>
            <person name="Jakobsen K.S."/>
            <person name="Wulff B.B."/>
            <person name="Steuernagel B."/>
            <person name="Mayer K.F."/>
            <person name="Olsen O.A."/>
        </authorList>
    </citation>
    <scope>NUCLEOTIDE SEQUENCE [LARGE SCALE GENOMIC DNA]</scope>
    <source>
        <strain evidence="2">cv. AL8/78</strain>
    </source>
</reference>
<keyword evidence="2" id="KW-1185">Reference proteome</keyword>
<protein>
    <submittedName>
        <fullName evidence="1">Uncharacterized protein</fullName>
    </submittedName>
</protein>
<organism evidence="1 2">
    <name type="scientific">Aegilops tauschii subsp. strangulata</name>
    <name type="common">Goatgrass</name>
    <dbReference type="NCBI Taxonomy" id="200361"/>
    <lineage>
        <taxon>Eukaryota</taxon>
        <taxon>Viridiplantae</taxon>
        <taxon>Streptophyta</taxon>
        <taxon>Embryophyta</taxon>
        <taxon>Tracheophyta</taxon>
        <taxon>Spermatophyta</taxon>
        <taxon>Magnoliopsida</taxon>
        <taxon>Liliopsida</taxon>
        <taxon>Poales</taxon>
        <taxon>Poaceae</taxon>
        <taxon>BOP clade</taxon>
        <taxon>Pooideae</taxon>
        <taxon>Triticodae</taxon>
        <taxon>Triticeae</taxon>
        <taxon>Triticinae</taxon>
        <taxon>Aegilops</taxon>
    </lineage>
</organism>
<accession>A0A453CFS1</accession>
<sequence>MEIVLFGKFKTLLCYLTLGLDPIVSQGPNALELFDKRKKQDFVRILFLGNNRC</sequence>
<name>A0A453CFS1_AEGTS</name>
<evidence type="ECO:0000313" key="2">
    <source>
        <dbReference type="Proteomes" id="UP000015105"/>
    </source>
</evidence>
<reference evidence="1" key="4">
    <citation type="submission" date="2019-03" db="UniProtKB">
        <authorList>
            <consortium name="EnsemblPlants"/>
        </authorList>
    </citation>
    <scope>IDENTIFICATION</scope>
</reference>
<dbReference type="EnsemblPlants" id="AET2Gv20832000.7">
    <property type="protein sequence ID" value="AET2Gv20832000.7"/>
    <property type="gene ID" value="AET2Gv20832000"/>
</dbReference>
<dbReference type="Gramene" id="AET2Gv20832000.7">
    <property type="protein sequence ID" value="AET2Gv20832000.7"/>
    <property type="gene ID" value="AET2Gv20832000"/>
</dbReference>
<reference evidence="2" key="2">
    <citation type="journal article" date="2017" name="Nat. Plants">
        <title>The Aegilops tauschii genome reveals multiple impacts of transposons.</title>
        <authorList>
            <person name="Zhao G."/>
            <person name="Zou C."/>
            <person name="Li K."/>
            <person name="Wang K."/>
            <person name="Li T."/>
            <person name="Gao L."/>
            <person name="Zhang X."/>
            <person name="Wang H."/>
            <person name="Yang Z."/>
            <person name="Liu X."/>
            <person name="Jiang W."/>
            <person name="Mao L."/>
            <person name="Kong X."/>
            <person name="Jiao Y."/>
            <person name="Jia J."/>
        </authorList>
    </citation>
    <scope>NUCLEOTIDE SEQUENCE [LARGE SCALE GENOMIC DNA]</scope>
    <source>
        <strain evidence="2">cv. AL8/78</strain>
    </source>
</reference>
<proteinExistence type="predicted"/>